<dbReference type="GO" id="GO:0008270">
    <property type="term" value="F:zinc ion binding"/>
    <property type="evidence" value="ECO:0007669"/>
    <property type="project" value="InterPro"/>
</dbReference>
<dbReference type="GO" id="GO:0000981">
    <property type="term" value="F:DNA-binding transcription factor activity, RNA polymerase II-specific"/>
    <property type="evidence" value="ECO:0007669"/>
    <property type="project" value="InterPro"/>
</dbReference>
<evidence type="ECO:0000259" key="7">
    <source>
        <dbReference type="Pfam" id="PF00172"/>
    </source>
</evidence>
<evidence type="ECO:0000256" key="5">
    <source>
        <dbReference type="ARBA" id="ARBA00023163"/>
    </source>
</evidence>
<name>A0AAJ0CG15_9HYPO</name>
<dbReference type="Pfam" id="PF00172">
    <property type="entry name" value="Zn_clus"/>
    <property type="match status" value="1"/>
</dbReference>
<dbReference type="PANTHER" id="PTHR36206:SF12">
    <property type="entry name" value="ASPERCRYPTIN BIOSYNTHESIS CLUSTER-SPECIFIC TRANSCRIPTION REGULATOR ATNN-RELATED"/>
    <property type="match status" value="1"/>
</dbReference>
<feature type="domain" description="Zn(2)-C6 fungal-type" evidence="7">
    <location>
        <begin position="58"/>
        <end position="85"/>
    </location>
</feature>
<dbReference type="InterPro" id="IPR001138">
    <property type="entry name" value="Zn2Cys6_DnaBD"/>
</dbReference>
<keyword evidence="5" id="KW-0804">Transcription</keyword>
<comment type="caution">
    <text evidence="8">The sequence shown here is derived from an EMBL/GenBank/DDBJ whole genome shotgun (WGS) entry which is preliminary data.</text>
</comment>
<gene>
    <name evidence="8" type="ORF">QQS21_009907</name>
</gene>
<keyword evidence="6" id="KW-0539">Nucleus</keyword>
<proteinExistence type="predicted"/>
<evidence type="ECO:0000313" key="8">
    <source>
        <dbReference type="EMBL" id="KAK2592388.1"/>
    </source>
</evidence>
<evidence type="ECO:0000256" key="6">
    <source>
        <dbReference type="ARBA" id="ARBA00023242"/>
    </source>
</evidence>
<dbReference type="EMBL" id="JASWJB010000269">
    <property type="protein sequence ID" value="KAK2592388.1"/>
    <property type="molecule type" value="Genomic_DNA"/>
</dbReference>
<evidence type="ECO:0000256" key="4">
    <source>
        <dbReference type="ARBA" id="ARBA00023125"/>
    </source>
</evidence>
<keyword evidence="2" id="KW-0862">Zinc</keyword>
<dbReference type="AlphaFoldDB" id="A0AAJ0CG15"/>
<dbReference type="InterPro" id="IPR052360">
    <property type="entry name" value="Transcr_Regulatory_Proteins"/>
</dbReference>
<dbReference type="InterPro" id="IPR036864">
    <property type="entry name" value="Zn2-C6_fun-type_DNA-bd_sf"/>
</dbReference>
<reference evidence="8" key="1">
    <citation type="submission" date="2023-06" db="EMBL/GenBank/DDBJ databases">
        <title>Conoideocrella luteorostrata (Hypocreales: Clavicipitaceae), a potential biocontrol fungus for elongate hemlock scale in United States Christmas tree production areas.</title>
        <authorList>
            <person name="Barrett H."/>
            <person name="Lovett B."/>
            <person name="Macias A.M."/>
            <person name="Stajich J.E."/>
            <person name="Kasson M.T."/>
        </authorList>
    </citation>
    <scope>NUCLEOTIDE SEQUENCE</scope>
    <source>
        <strain evidence="8">ARSEF 14590</strain>
    </source>
</reference>
<evidence type="ECO:0000256" key="3">
    <source>
        <dbReference type="ARBA" id="ARBA00023015"/>
    </source>
</evidence>
<dbReference type="Proteomes" id="UP001251528">
    <property type="component" value="Unassembled WGS sequence"/>
</dbReference>
<dbReference type="PANTHER" id="PTHR36206">
    <property type="entry name" value="ASPERCRYPTIN BIOSYNTHESIS CLUSTER-SPECIFIC TRANSCRIPTION REGULATOR ATNN-RELATED"/>
    <property type="match status" value="1"/>
</dbReference>
<keyword evidence="1" id="KW-0479">Metal-binding</keyword>
<evidence type="ECO:0000256" key="1">
    <source>
        <dbReference type="ARBA" id="ARBA00022723"/>
    </source>
</evidence>
<protein>
    <recommendedName>
        <fullName evidence="7">Zn(2)-C6 fungal-type domain-containing protein</fullName>
    </recommendedName>
</protein>
<evidence type="ECO:0000256" key="2">
    <source>
        <dbReference type="ARBA" id="ARBA00022833"/>
    </source>
</evidence>
<organism evidence="8 9">
    <name type="scientific">Conoideocrella luteorostrata</name>
    <dbReference type="NCBI Taxonomy" id="1105319"/>
    <lineage>
        <taxon>Eukaryota</taxon>
        <taxon>Fungi</taxon>
        <taxon>Dikarya</taxon>
        <taxon>Ascomycota</taxon>
        <taxon>Pezizomycotina</taxon>
        <taxon>Sordariomycetes</taxon>
        <taxon>Hypocreomycetidae</taxon>
        <taxon>Hypocreales</taxon>
        <taxon>Clavicipitaceae</taxon>
        <taxon>Conoideocrella</taxon>
    </lineage>
</organism>
<keyword evidence="3" id="KW-0805">Transcription regulation</keyword>
<keyword evidence="9" id="KW-1185">Reference proteome</keyword>
<dbReference type="GO" id="GO:0003677">
    <property type="term" value="F:DNA binding"/>
    <property type="evidence" value="ECO:0007669"/>
    <property type="project" value="UniProtKB-KW"/>
</dbReference>
<accession>A0AAJ0CG15</accession>
<keyword evidence="4" id="KW-0238">DNA-binding</keyword>
<evidence type="ECO:0000313" key="9">
    <source>
        <dbReference type="Proteomes" id="UP001251528"/>
    </source>
</evidence>
<dbReference type="SUPFAM" id="SSF57701">
    <property type="entry name" value="Zn2/Cys6 DNA-binding domain"/>
    <property type="match status" value="1"/>
</dbReference>
<sequence length="561" mass="63496">MDATPARDIAVKPRQRKWRTKTRTGCMTCRYILTSKTPCPSLSINVRANDGDSFRSVRRVKCDELKPWCRKCTSTGRKCDGYTQLSSGWTAPFLDQQLQYPVAPSNVVANVWDLQAFHLFRSEVVNAMAGPSDEKFWSVDVLQGAHTYPAIWHACLAFTSVHQTYTDDARQLQSKWLGHRERTFTLRHYNNSLKHLMSISSRNGPSYSDKECLLLACVLYTGFCSLAGNFQEALNHACHGLKLFYEWEFWDGARADAASAQPSVFSADALVALINRLDTQLTALLCASERPAWQKKNISLSPSVAPFSSIRKARFEFDALMDGLLEVMQFNGFASNSTQPQPQPFPEARYAYHQAFGLWKTRFNQLTQSLQPQPQSRHEECILTLQIRIATVEIALEVDFVQRELCWDQFVPRFQHIVDLSTKLLETYQAPKTDGVLSYFSFEPAVCEPLYFVASVCRSHSVRREAISLLNRWPRREGIWDAAFAAQVCTAKMNLEEGALSGHCTLAASCQCFPGVQICQGHRVLNTQLQWSAEEATKVTLRTVNDFRQGSKGTTLPILWV</sequence>